<keyword evidence="1" id="KW-0808">Transferase</keyword>
<evidence type="ECO:0000256" key="2">
    <source>
        <dbReference type="ARBA" id="ARBA00023315"/>
    </source>
</evidence>
<dbReference type="EMBL" id="CP133762">
    <property type="protein sequence ID" value="WMX45832.1"/>
    <property type="molecule type" value="Genomic_DNA"/>
</dbReference>
<evidence type="ECO:0000256" key="1">
    <source>
        <dbReference type="ARBA" id="ARBA00022679"/>
    </source>
</evidence>
<name>A0ABY9RUF7_9ACTN</name>
<evidence type="ECO:0000313" key="5">
    <source>
        <dbReference type="EMBL" id="WMX45832.1"/>
    </source>
</evidence>
<sequence>MIVEPLTAGDPRDIPGPLLTELTGLYASNEEFQQLSGDFPDPARILPEQVAAALADELAQPTAEVLLARSAGRLVAVAVTLGRHPDPADPDPWIGLLMVHAAGHRAGHGRRLAAHVEEGFRSQGRTGLRLAVLENNPRGLAFWTSLGYEEIARRPDLAHGRPCVVLRKALRPPTPADHRPDAPPRTEASR</sequence>
<dbReference type="Pfam" id="PF00583">
    <property type="entry name" value="Acetyltransf_1"/>
    <property type="match status" value="1"/>
</dbReference>
<protein>
    <submittedName>
        <fullName evidence="5">GNAT family N-acetyltransferase</fullName>
    </submittedName>
</protein>
<dbReference type="InterPro" id="IPR000182">
    <property type="entry name" value="GNAT_dom"/>
</dbReference>
<keyword evidence="2" id="KW-0012">Acyltransferase</keyword>
<gene>
    <name evidence="5" type="ORF">RGF97_14535</name>
</gene>
<organism evidence="5 6">
    <name type="scientific">Streptomyces roseicoloratus</name>
    <dbReference type="NCBI Taxonomy" id="2508722"/>
    <lineage>
        <taxon>Bacteria</taxon>
        <taxon>Bacillati</taxon>
        <taxon>Actinomycetota</taxon>
        <taxon>Actinomycetes</taxon>
        <taxon>Kitasatosporales</taxon>
        <taxon>Streptomycetaceae</taxon>
        <taxon>Streptomyces</taxon>
    </lineage>
</organism>
<feature type="compositionally biased region" description="Basic and acidic residues" evidence="3">
    <location>
        <begin position="176"/>
        <end position="190"/>
    </location>
</feature>
<dbReference type="Gene3D" id="3.40.630.30">
    <property type="match status" value="1"/>
</dbReference>
<evidence type="ECO:0000259" key="4">
    <source>
        <dbReference type="PROSITE" id="PS51186"/>
    </source>
</evidence>
<feature type="domain" description="N-acetyltransferase" evidence="4">
    <location>
        <begin position="30"/>
        <end position="171"/>
    </location>
</feature>
<dbReference type="RefSeq" id="WP_128984989.1">
    <property type="nucleotide sequence ID" value="NZ_CP133762.1"/>
</dbReference>
<dbReference type="SUPFAM" id="SSF55729">
    <property type="entry name" value="Acyl-CoA N-acyltransferases (Nat)"/>
    <property type="match status" value="1"/>
</dbReference>
<feature type="region of interest" description="Disordered" evidence="3">
    <location>
        <begin position="168"/>
        <end position="190"/>
    </location>
</feature>
<dbReference type="CDD" id="cd04301">
    <property type="entry name" value="NAT_SF"/>
    <property type="match status" value="1"/>
</dbReference>
<keyword evidence="6" id="KW-1185">Reference proteome</keyword>
<evidence type="ECO:0000256" key="3">
    <source>
        <dbReference type="SAM" id="MobiDB-lite"/>
    </source>
</evidence>
<dbReference type="InterPro" id="IPR050832">
    <property type="entry name" value="Bact_Acetyltransf"/>
</dbReference>
<dbReference type="PROSITE" id="PS51186">
    <property type="entry name" value="GNAT"/>
    <property type="match status" value="1"/>
</dbReference>
<evidence type="ECO:0000313" key="6">
    <source>
        <dbReference type="Proteomes" id="UP001250858"/>
    </source>
</evidence>
<accession>A0ABY9RUF7</accession>
<dbReference type="Proteomes" id="UP001250858">
    <property type="component" value="Chromosome"/>
</dbReference>
<proteinExistence type="predicted"/>
<dbReference type="InterPro" id="IPR016181">
    <property type="entry name" value="Acyl_CoA_acyltransferase"/>
</dbReference>
<reference evidence="5 6" key="1">
    <citation type="submission" date="2023-09" db="EMBL/GenBank/DDBJ databases">
        <title>Complete genome of Streptomyces roseicoloratus T14.</title>
        <authorList>
            <person name="Bashizi T."/>
            <person name="Kim M.-J."/>
            <person name="Lee G."/>
            <person name="Tagele S.B."/>
            <person name="Shin J.-H."/>
        </authorList>
    </citation>
    <scope>NUCLEOTIDE SEQUENCE [LARGE SCALE GENOMIC DNA]</scope>
    <source>
        <strain evidence="5 6">T14</strain>
    </source>
</reference>
<dbReference type="PANTHER" id="PTHR43877">
    <property type="entry name" value="AMINOALKYLPHOSPHONATE N-ACETYLTRANSFERASE-RELATED-RELATED"/>
    <property type="match status" value="1"/>
</dbReference>